<dbReference type="InterPro" id="IPR005135">
    <property type="entry name" value="Endo/exonuclease/phosphatase"/>
</dbReference>
<comment type="caution">
    <text evidence="2">The sequence shown here is derived from an EMBL/GenBank/DDBJ whole genome shotgun (WGS) entry which is preliminary data.</text>
</comment>
<dbReference type="SUPFAM" id="SSF56219">
    <property type="entry name" value="DNase I-like"/>
    <property type="match status" value="1"/>
</dbReference>
<dbReference type="VEuPathDB" id="VectorBase:HLOH_044895"/>
<accession>A0A9J6FPI4</accession>
<dbReference type="Pfam" id="PF14529">
    <property type="entry name" value="Exo_endo_phos_2"/>
    <property type="match status" value="1"/>
</dbReference>
<protein>
    <recommendedName>
        <fullName evidence="1">Endonuclease/exonuclease/phosphatase domain-containing protein</fullName>
    </recommendedName>
</protein>
<dbReference type="InterPro" id="IPR036691">
    <property type="entry name" value="Endo/exonu/phosph_ase_sf"/>
</dbReference>
<dbReference type="Gene3D" id="3.60.10.10">
    <property type="entry name" value="Endonuclease/exonuclease/phosphatase"/>
    <property type="match status" value="1"/>
</dbReference>
<evidence type="ECO:0000313" key="2">
    <source>
        <dbReference type="EMBL" id="KAH9364755.1"/>
    </source>
</evidence>
<reference evidence="2 3" key="1">
    <citation type="journal article" date="2020" name="Cell">
        <title>Large-Scale Comparative Analyses of Tick Genomes Elucidate Their Genetic Diversity and Vector Capacities.</title>
        <authorList>
            <consortium name="Tick Genome and Microbiome Consortium (TIGMIC)"/>
            <person name="Jia N."/>
            <person name="Wang J."/>
            <person name="Shi W."/>
            <person name="Du L."/>
            <person name="Sun Y."/>
            <person name="Zhan W."/>
            <person name="Jiang J.F."/>
            <person name="Wang Q."/>
            <person name="Zhang B."/>
            <person name="Ji P."/>
            <person name="Bell-Sakyi L."/>
            <person name="Cui X.M."/>
            <person name="Yuan T.T."/>
            <person name="Jiang B.G."/>
            <person name="Yang W.F."/>
            <person name="Lam T.T."/>
            <person name="Chang Q.C."/>
            <person name="Ding S.J."/>
            <person name="Wang X.J."/>
            <person name="Zhu J.G."/>
            <person name="Ruan X.D."/>
            <person name="Zhao L."/>
            <person name="Wei J.T."/>
            <person name="Ye R.Z."/>
            <person name="Que T.C."/>
            <person name="Du C.H."/>
            <person name="Zhou Y.H."/>
            <person name="Cheng J.X."/>
            <person name="Dai P.F."/>
            <person name="Guo W.B."/>
            <person name="Han X.H."/>
            <person name="Huang E.J."/>
            <person name="Li L.F."/>
            <person name="Wei W."/>
            <person name="Gao Y.C."/>
            <person name="Liu J.Z."/>
            <person name="Shao H.Z."/>
            <person name="Wang X."/>
            <person name="Wang C.C."/>
            <person name="Yang T.C."/>
            <person name="Huo Q.B."/>
            <person name="Li W."/>
            <person name="Chen H.Y."/>
            <person name="Chen S.E."/>
            <person name="Zhou L.G."/>
            <person name="Ni X.B."/>
            <person name="Tian J.H."/>
            <person name="Sheng Y."/>
            <person name="Liu T."/>
            <person name="Pan Y.S."/>
            <person name="Xia L.Y."/>
            <person name="Li J."/>
            <person name="Zhao F."/>
            <person name="Cao W.C."/>
        </authorList>
    </citation>
    <scope>NUCLEOTIDE SEQUENCE [LARGE SCALE GENOMIC DNA]</scope>
    <source>
        <strain evidence="2">HaeL-2018</strain>
    </source>
</reference>
<dbReference type="Proteomes" id="UP000821853">
    <property type="component" value="Chromosome 10"/>
</dbReference>
<gene>
    <name evidence="2" type="ORF">HPB48_019430</name>
</gene>
<dbReference type="EMBL" id="JABSTR010000002">
    <property type="protein sequence ID" value="KAH9364755.1"/>
    <property type="molecule type" value="Genomic_DNA"/>
</dbReference>
<evidence type="ECO:0000313" key="3">
    <source>
        <dbReference type="Proteomes" id="UP000821853"/>
    </source>
</evidence>
<feature type="domain" description="Endonuclease/exonuclease/phosphatase" evidence="1">
    <location>
        <begin position="9"/>
        <end position="92"/>
    </location>
</feature>
<keyword evidence="3" id="KW-1185">Reference proteome</keyword>
<evidence type="ECO:0000259" key="1">
    <source>
        <dbReference type="Pfam" id="PF14529"/>
    </source>
</evidence>
<dbReference type="AlphaFoldDB" id="A0A9J6FPI4"/>
<organism evidence="2 3">
    <name type="scientific">Haemaphysalis longicornis</name>
    <name type="common">Bush tick</name>
    <dbReference type="NCBI Taxonomy" id="44386"/>
    <lineage>
        <taxon>Eukaryota</taxon>
        <taxon>Metazoa</taxon>
        <taxon>Ecdysozoa</taxon>
        <taxon>Arthropoda</taxon>
        <taxon>Chelicerata</taxon>
        <taxon>Arachnida</taxon>
        <taxon>Acari</taxon>
        <taxon>Parasitiformes</taxon>
        <taxon>Ixodida</taxon>
        <taxon>Ixodoidea</taxon>
        <taxon>Ixodidae</taxon>
        <taxon>Haemaphysalinae</taxon>
        <taxon>Haemaphysalis</taxon>
    </lineage>
</organism>
<proteinExistence type="predicted"/>
<sequence>MVLKLTAGHKLVVVGDFIAPHGAWEYKRSLMKRENIHSVAKEYRIMLWNDLQYSTRTVNSVLRDTSDFSFTSRTTRAEWQTLDKSLARDHYVFEIEIGHRQTPVKP</sequence>
<dbReference type="GO" id="GO:0003824">
    <property type="term" value="F:catalytic activity"/>
    <property type="evidence" value="ECO:0007669"/>
    <property type="project" value="InterPro"/>
</dbReference>
<name>A0A9J6FPI4_HAELO</name>